<dbReference type="EMBL" id="FUYA01000004">
    <property type="protein sequence ID" value="SKA71572.1"/>
    <property type="molecule type" value="Genomic_DNA"/>
</dbReference>
<evidence type="ECO:0000313" key="2">
    <source>
        <dbReference type="Proteomes" id="UP000189733"/>
    </source>
</evidence>
<proteinExistence type="predicted"/>
<dbReference type="STRING" id="1121442.SAMN02745702_01517"/>
<reference evidence="1 2" key="1">
    <citation type="submission" date="2017-02" db="EMBL/GenBank/DDBJ databases">
        <authorList>
            <person name="Peterson S.W."/>
        </authorList>
    </citation>
    <scope>NUCLEOTIDE SEQUENCE [LARGE SCALE GENOMIC DNA]</scope>
    <source>
        <strain evidence="1 2">DSM 18034</strain>
    </source>
</reference>
<evidence type="ECO:0000313" key="1">
    <source>
        <dbReference type="EMBL" id="SKA71572.1"/>
    </source>
</evidence>
<gene>
    <name evidence="1" type="ORF">SAMN02745702_01517</name>
</gene>
<organism evidence="1 2">
    <name type="scientific">Desulfobaculum bizertense DSM 18034</name>
    <dbReference type="NCBI Taxonomy" id="1121442"/>
    <lineage>
        <taxon>Bacteria</taxon>
        <taxon>Pseudomonadati</taxon>
        <taxon>Thermodesulfobacteriota</taxon>
        <taxon>Desulfovibrionia</taxon>
        <taxon>Desulfovibrionales</taxon>
        <taxon>Desulfovibrionaceae</taxon>
        <taxon>Desulfobaculum</taxon>
    </lineage>
</organism>
<dbReference type="AlphaFoldDB" id="A0A1T4W2U3"/>
<protein>
    <submittedName>
        <fullName evidence="1">Uncharacterized protein</fullName>
    </submittedName>
</protein>
<accession>A0A1T4W2U3</accession>
<dbReference type="OrthoDB" id="5459426at2"/>
<dbReference type="Proteomes" id="UP000189733">
    <property type="component" value="Unassembled WGS sequence"/>
</dbReference>
<keyword evidence="2" id="KW-1185">Reference proteome</keyword>
<sequence>MRTYCIEDLNSEHIERLRSQLTSLGLTSGMDDLFWLDVPSNLYTAEQKDHAEKCGPYSLGLELQKDSIRLELLVRARSIMRCSCVAYATPEQRFYAIEWLDRLLKEHDIPA</sequence>
<dbReference type="RefSeq" id="WP_078684797.1">
    <property type="nucleotide sequence ID" value="NZ_FUYA01000004.1"/>
</dbReference>
<name>A0A1T4W2U3_9BACT</name>